<keyword evidence="3" id="KW-0813">Transport</keyword>
<feature type="transmembrane region" description="Helical" evidence="11">
    <location>
        <begin position="61"/>
        <end position="87"/>
    </location>
</feature>
<feature type="transmembrane region" description="Helical" evidence="11">
    <location>
        <begin position="283"/>
        <end position="309"/>
    </location>
</feature>
<dbReference type="EMBL" id="NZEX01000150">
    <property type="protein sequence ID" value="MAH64278.1"/>
    <property type="molecule type" value="Genomic_DNA"/>
</dbReference>
<evidence type="ECO:0000256" key="5">
    <source>
        <dbReference type="ARBA" id="ARBA00022519"/>
    </source>
</evidence>
<evidence type="ECO:0000256" key="7">
    <source>
        <dbReference type="ARBA" id="ARBA00022989"/>
    </source>
</evidence>
<evidence type="ECO:0000256" key="4">
    <source>
        <dbReference type="ARBA" id="ARBA00022475"/>
    </source>
</evidence>
<dbReference type="CDD" id="cd06579">
    <property type="entry name" value="TM_PBP1_transp_AraH_like"/>
    <property type="match status" value="1"/>
</dbReference>
<dbReference type="GO" id="GO:0022857">
    <property type="term" value="F:transmembrane transporter activity"/>
    <property type="evidence" value="ECO:0007669"/>
    <property type="project" value="InterPro"/>
</dbReference>
<dbReference type="Proteomes" id="UP000226525">
    <property type="component" value="Unassembled WGS sequence"/>
</dbReference>
<evidence type="ECO:0000256" key="6">
    <source>
        <dbReference type="ARBA" id="ARBA00022692"/>
    </source>
</evidence>
<dbReference type="PANTHER" id="PTHR32196:SF29">
    <property type="entry name" value="AUTOINDUCER 2 IMPORT SYSTEM PERMEASE PROTEIN LSRC"/>
    <property type="match status" value="1"/>
</dbReference>
<feature type="transmembrane region" description="Helical" evidence="11">
    <location>
        <begin position="12"/>
        <end position="32"/>
    </location>
</feature>
<dbReference type="GO" id="GO:0005886">
    <property type="term" value="C:plasma membrane"/>
    <property type="evidence" value="ECO:0007669"/>
    <property type="project" value="UniProtKB-SubCell"/>
</dbReference>
<evidence type="ECO:0000256" key="1">
    <source>
        <dbReference type="ARBA" id="ARBA00004651"/>
    </source>
</evidence>
<gene>
    <name evidence="12" type="ORF">CMN54_12705</name>
</gene>
<feature type="transmembrane region" description="Helical" evidence="11">
    <location>
        <begin position="161"/>
        <end position="182"/>
    </location>
</feature>
<feature type="transmembrane region" description="Helical" evidence="11">
    <location>
        <begin position="213"/>
        <end position="233"/>
    </location>
</feature>
<keyword evidence="7 11" id="KW-1133">Transmembrane helix</keyword>
<dbReference type="PANTHER" id="PTHR32196">
    <property type="entry name" value="ABC TRANSPORTER PERMEASE PROTEIN YPHD-RELATED-RELATED"/>
    <property type="match status" value="1"/>
</dbReference>
<evidence type="ECO:0000256" key="2">
    <source>
        <dbReference type="ARBA" id="ARBA00011262"/>
    </source>
</evidence>
<dbReference type="Pfam" id="PF02653">
    <property type="entry name" value="BPD_transp_2"/>
    <property type="match status" value="1"/>
</dbReference>
<evidence type="ECO:0000256" key="3">
    <source>
        <dbReference type="ARBA" id="ARBA00022448"/>
    </source>
</evidence>
<organism evidence="12 13">
    <name type="scientific">SAR324 cluster bacterium</name>
    <dbReference type="NCBI Taxonomy" id="2024889"/>
    <lineage>
        <taxon>Bacteria</taxon>
        <taxon>Deltaproteobacteria</taxon>
        <taxon>SAR324 cluster</taxon>
    </lineage>
</organism>
<comment type="subcellular location">
    <subcellularLocation>
        <location evidence="1">Cell membrane</location>
        <topology evidence="1">Multi-pass membrane protein</topology>
    </subcellularLocation>
</comment>
<keyword evidence="6 11" id="KW-0812">Transmembrane</keyword>
<evidence type="ECO:0000256" key="9">
    <source>
        <dbReference type="ARBA" id="ARBA00025439"/>
    </source>
</evidence>
<comment type="caution">
    <text evidence="12">The sequence shown here is derived from an EMBL/GenBank/DDBJ whole genome shotgun (WGS) entry which is preliminary data.</text>
</comment>
<evidence type="ECO:0000256" key="8">
    <source>
        <dbReference type="ARBA" id="ARBA00023136"/>
    </source>
</evidence>
<dbReference type="AlphaFoldDB" id="A0A2D6YM50"/>
<comment type="subunit">
    <text evidence="2">The complex is composed of two ATP-binding proteins (LsrA), two transmembrane proteins (LsrC and LsrD) and a solute-binding protein (LsrB).</text>
</comment>
<feature type="transmembrane region" description="Helical" evidence="11">
    <location>
        <begin position="121"/>
        <end position="141"/>
    </location>
</feature>
<protein>
    <recommendedName>
        <fullName evidence="10">Autoinducer 2 import system permease protein LsrC</fullName>
    </recommendedName>
</protein>
<keyword evidence="8 11" id="KW-0472">Membrane</keyword>
<evidence type="ECO:0000256" key="11">
    <source>
        <dbReference type="SAM" id="Phobius"/>
    </source>
</evidence>
<dbReference type="InterPro" id="IPR001851">
    <property type="entry name" value="ABC_transp_permease"/>
</dbReference>
<evidence type="ECO:0000313" key="12">
    <source>
        <dbReference type="EMBL" id="MAH64278.1"/>
    </source>
</evidence>
<name>A0A2D6YM50_9DELT</name>
<evidence type="ECO:0000313" key="13">
    <source>
        <dbReference type="Proteomes" id="UP000226525"/>
    </source>
</evidence>
<feature type="transmembrane region" description="Helical" evidence="11">
    <location>
        <begin position="245"/>
        <end position="263"/>
    </location>
</feature>
<accession>A0A2D6YM50</accession>
<sequence>MKQLKGNLLQKHAVVLVVYGLVFVLITVGAIYSERFLSVRNLTNVFRQAAYLGTAALGEMLVILTAGIDLSIGSLVKLSVLVSAILMDGNPDNVLMAVSLTLALGLSVGLIHAFFINELNLSPFVVTFASLFILQGISLTITTKPIGRSSKEFLLLYSQKFFEVPVIVYFFGLLTLLIAFLLRMTVFGKYIYAVGGNLTVAELSGVPVKKVRYGVYGLCSLLAAVTGLLWLMRMGVGDPVIGKELELNAIIAVVIGGTSLFGGRGTVSGVIGGVLLLTFTDNLLVVLGVNQFVSGLIKGLIFVGAVALYKPNKGFYGSSI</sequence>
<keyword evidence="4" id="KW-1003">Cell membrane</keyword>
<keyword evidence="5" id="KW-0997">Cell inner membrane</keyword>
<evidence type="ECO:0000256" key="10">
    <source>
        <dbReference type="ARBA" id="ARBA00039382"/>
    </source>
</evidence>
<comment type="function">
    <text evidence="9">Part of the ABC transporter complex LsrABCD involved in autoinducer 2 (AI-2) import. Probably responsible for the translocation of the substrate across the membrane.</text>
</comment>
<feature type="transmembrane region" description="Helical" evidence="11">
    <location>
        <begin position="94"/>
        <end position="115"/>
    </location>
</feature>
<proteinExistence type="predicted"/>
<reference evidence="13" key="1">
    <citation type="submission" date="2017-09" db="EMBL/GenBank/DDBJ databases">
        <title>The Reconstruction of 2,631 Draft Metagenome-Assembled Genomes from the Global Oceans.</title>
        <authorList>
            <person name="Tully B.J."/>
            <person name="Graham E.D."/>
            <person name="Heidelberg J.F."/>
        </authorList>
    </citation>
    <scope>NUCLEOTIDE SEQUENCE [LARGE SCALE GENOMIC DNA]</scope>
</reference>